<dbReference type="InterPro" id="IPR027417">
    <property type="entry name" value="P-loop_NTPase"/>
</dbReference>
<dbReference type="SUPFAM" id="SSF52540">
    <property type="entry name" value="P-loop containing nucleoside triphosphate hydrolases"/>
    <property type="match status" value="1"/>
</dbReference>
<name>A0A401LZX3_9BACE</name>
<protein>
    <submittedName>
        <fullName evidence="1">Uncharacterized protein</fullName>
    </submittedName>
</protein>
<dbReference type="Gene3D" id="3.40.50.300">
    <property type="entry name" value="P-loop containing nucleotide triphosphate hydrolases"/>
    <property type="match status" value="1"/>
</dbReference>
<dbReference type="EMBL" id="BHWB01000019">
    <property type="protein sequence ID" value="GCB37058.1"/>
    <property type="molecule type" value="Genomic_DNA"/>
</dbReference>
<sequence>MSEAIKQIVSEFEKPVIEIPSEIMDAIQCSRLDLSQNIPDPQMLVSKGNLPVCTRGNFSFVIGLPGARKSFLCSGIAGAFLNENGCMGLDNPNGSGKLLWIDTEQAPGHVAKIGRRLHRIAGLPTNINSDNIIIHMLREYQPPIRHKIFYACMNLYHPDFVVLDGVSDLIADPNSSEQSTSVINDLMAFTKEYDCHVLTVIHANVGSEKARGHLGSEALRKCETAIFAEADGDITVCKWAKTRDMRPDEFAFTIVEGLPIASNYAGKQSKIDKLKQIIKDSMPKLPNTISYSDLCTKIMKIANIKIDAAKKKVSAATEKKLIIKNEVGMYHLPTIDDKPSYLPF</sequence>
<comment type="caution">
    <text evidence="1">The sequence shown here is derived from an EMBL/GenBank/DDBJ whole genome shotgun (WGS) entry which is preliminary data.</text>
</comment>
<organism evidence="1 2">
    <name type="scientific">Bacteroides faecalis</name>
    <dbReference type="NCBI Taxonomy" id="2447885"/>
    <lineage>
        <taxon>Bacteria</taxon>
        <taxon>Pseudomonadati</taxon>
        <taxon>Bacteroidota</taxon>
        <taxon>Bacteroidia</taxon>
        <taxon>Bacteroidales</taxon>
        <taxon>Bacteroidaceae</taxon>
        <taxon>Bacteroides</taxon>
    </lineage>
</organism>
<evidence type="ECO:0000313" key="2">
    <source>
        <dbReference type="Proteomes" id="UP000288079"/>
    </source>
</evidence>
<gene>
    <name evidence="1" type="ORF">KGMB02408_40030</name>
</gene>
<dbReference type="RefSeq" id="WP_125042517.1">
    <property type="nucleotide sequence ID" value="NZ_BHWB01000019.1"/>
</dbReference>
<dbReference type="OrthoDB" id="795326at2"/>
<dbReference type="AlphaFoldDB" id="A0A401LZX3"/>
<reference evidence="1 2" key="1">
    <citation type="submission" date="2018-10" db="EMBL/GenBank/DDBJ databases">
        <title>Draft Genome Sequence of Bacteroides sp. KCTC 15687.</title>
        <authorList>
            <person name="Yu S.Y."/>
            <person name="Kim J.S."/>
            <person name="Oh B.S."/>
            <person name="Park S.H."/>
            <person name="Kang S.W."/>
            <person name="Park J.E."/>
            <person name="Choi S.H."/>
            <person name="Han K.I."/>
            <person name="Lee K.C."/>
            <person name="Eom M.K."/>
            <person name="Suh M.K."/>
            <person name="Lee D.H."/>
            <person name="Yoon H."/>
            <person name="Kim B."/>
            <person name="Yang S.J."/>
            <person name="Lee J.S."/>
            <person name="Lee J.H."/>
        </authorList>
    </citation>
    <scope>NUCLEOTIDE SEQUENCE [LARGE SCALE GENOMIC DNA]</scope>
    <source>
        <strain evidence="1 2">KCTC 15687</strain>
    </source>
</reference>
<proteinExistence type="predicted"/>
<keyword evidence="2" id="KW-1185">Reference proteome</keyword>
<accession>A0A401LZX3</accession>
<dbReference type="Proteomes" id="UP000288079">
    <property type="component" value="Unassembled WGS sequence"/>
</dbReference>
<dbReference type="Pfam" id="PF13481">
    <property type="entry name" value="AAA_25"/>
    <property type="match status" value="1"/>
</dbReference>
<evidence type="ECO:0000313" key="1">
    <source>
        <dbReference type="EMBL" id="GCB37058.1"/>
    </source>
</evidence>